<feature type="non-terminal residue" evidence="1">
    <location>
        <position position="118"/>
    </location>
</feature>
<dbReference type="EMBL" id="CAJVQC010002417">
    <property type="protein sequence ID" value="CAG8511209.1"/>
    <property type="molecule type" value="Genomic_DNA"/>
</dbReference>
<proteinExistence type="predicted"/>
<sequence length="118" mass="13420">MTKNNPNFQSQNTVKLNLQSEKNSPLLRQINRYITCAKQCIIITGASISYSGGIHGTLEKLQCKVCTNIYEFTLQYCEIFKQGKASKCPRCKKKENVQIKEGKHPHTIGQLEPTIILY</sequence>
<protein>
    <submittedName>
        <fullName evidence="1">24113_t:CDS:1</fullName>
    </submittedName>
</protein>
<gene>
    <name evidence="1" type="ORF">RPERSI_LOCUS2266</name>
</gene>
<evidence type="ECO:0000313" key="2">
    <source>
        <dbReference type="Proteomes" id="UP000789920"/>
    </source>
</evidence>
<evidence type="ECO:0000313" key="1">
    <source>
        <dbReference type="EMBL" id="CAG8511209.1"/>
    </source>
</evidence>
<comment type="caution">
    <text evidence="1">The sequence shown here is derived from an EMBL/GenBank/DDBJ whole genome shotgun (WGS) entry which is preliminary data.</text>
</comment>
<accession>A0ACA9L636</accession>
<dbReference type="Proteomes" id="UP000789920">
    <property type="component" value="Unassembled WGS sequence"/>
</dbReference>
<reference evidence="1" key="1">
    <citation type="submission" date="2021-06" db="EMBL/GenBank/DDBJ databases">
        <authorList>
            <person name="Kallberg Y."/>
            <person name="Tangrot J."/>
            <person name="Rosling A."/>
        </authorList>
    </citation>
    <scope>NUCLEOTIDE SEQUENCE</scope>
    <source>
        <strain evidence="1">MA461A</strain>
    </source>
</reference>
<organism evidence="1 2">
    <name type="scientific">Racocetra persica</name>
    <dbReference type="NCBI Taxonomy" id="160502"/>
    <lineage>
        <taxon>Eukaryota</taxon>
        <taxon>Fungi</taxon>
        <taxon>Fungi incertae sedis</taxon>
        <taxon>Mucoromycota</taxon>
        <taxon>Glomeromycotina</taxon>
        <taxon>Glomeromycetes</taxon>
        <taxon>Diversisporales</taxon>
        <taxon>Gigasporaceae</taxon>
        <taxon>Racocetra</taxon>
    </lineage>
</organism>
<keyword evidence="2" id="KW-1185">Reference proteome</keyword>
<name>A0ACA9L636_9GLOM</name>